<dbReference type="Pfam" id="PF13649">
    <property type="entry name" value="Methyltransf_25"/>
    <property type="match status" value="1"/>
</dbReference>
<name>A0A259U3W5_9BACT</name>
<dbReference type="PANTHER" id="PTHR43591:SF24">
    <property type="entry name" value="2-METHOXY-6-POLYPRENYL-1,4-BENZOQUINOL METHYLASE, MITOCHONDRIAL"/>
    <property type="match status" value="1"/>
</dbReference>
<evidence type="ECO:0000259" key="1">
    <source>
        <dbReference type="Pfam" id="PF13649"/>
    </source>
</evidence>
<dbReference type="InterPro" id="IPR029063">
    <property type="entry name" value="SAM-dependent_MTases_sf"/>
</dbReference>
<dbReference type="SUPFAM" id="SSF53335">
    <property type="entry name" value="S-adenosyl-L-methionine-dependent methyltransferases"/>
    <property type="match status" value="1"/>
</dbReference>
<dbReference type="PANTHER" id="PTHR43591">
    <property type="entry name" value="METHYLTRANSFERASE"/>
    <property type="match status" value="1"/>
</dbReference>
<proteinExistence type="predicted"/>
<keyword evidence="2" id="KW-0489">Methyltransferase</keyword>
<feature type="domain" description="Methyltransferase" evidence="1">
    <location>
        <begin position="67"/>
        <end position="162"/>
    </location>
</feature>
<dbReference type="Proteomes" id="UP000216446">
    <property type="component" value="Unassembled WGS sequence"/>
</dbReference>
<dbReference type="CDD" id="cd02440">
    <property type="entry name" value="AdoMet_MTases"/>
    <property type="match status" value="1"/>
</dbReference>
<keyword evidence="2" id="KW-0808">Transferase</keyword>
<dbReference type="InParanoid" id="A0A259U3W5"/>
<organism evidence="2 3">
    <name type="scientific">Rubricoccus marinus</name>
    <dbReference type="NCBI Taxonomy" id="716817"/>
    <lineage>
        <taxon>Bacteria</taxon>
        <taxon>Pseudomonadati</taxon>
        <taxon>Rhodothermota</taxon>
        <taxon>Rhodothermia</taxon>
        <taxon>Rhodothermales</taxon>
        <taxon>Rubricoccaceae</taxon>
        <taxon>Rubricoccus</taxon>
    </lineage>
</organism>
<evidence type="ECO:0000313" key="2">
    <source>
        <dbReference type="EMBL" id="OZC04719.1"/>
    </source>
</evidence>
<keyword evidence="3" id="KW-1185">Reference proteome</keyword>
<sequence>MSQARDGVFYEEGEASRDGTGRFYMGREIALVMDHRGAAWLERPDRARQERPDLLVDALDLAPDAVVADLGAGTGYFTFRLAPLVPTGKVLAVDIQREMLQIVAGRAEVENATNVETVMGTVSDPGLEPESVDLTLIVDAYHEFSHPREMLAAILRGTRPGGQLVLVEYRGEDPTIPIKRLHTMTERQAIAEVEANGWRFVENRDVLPQQHILVFEKPE</sequence>
<accession>A0A259U3W5</accession>
<dbReference type="AlphaFoldDB" id="A0A259U3W5"/>
<protein>
    <submittedName>
        <fullName evidence="2">SAM-dependent methyltransferase</fullName>
    </submittedName>
</protein>
<dbReference type="Gene3D" id="3.40.50.150">
    <property type="entry name" value="Vaccinia Virus protein VP39"/>
    <property type="match status" value="1"/>
</dbReference>
<dbReference type="GO" id="GO:0008168">
    <property type="term" value="F:methyltransferase activity"/>
    <property type="evidence" value="ECO:0007669"/>
    <property type="project" value="UniProtKB-KW"/>
</dbReference>
<reference evidence="2 3" key="1">
    <citation type="submission" date="2016-11" db="EMBL/GenBank/DDBJ databases">
        <title>Study of marine rhodopsin-containing bacteria.</title>
        <authorList>
            <person name="Yoshizawa S."/>
            <person name="Kumagai Y."/>
            <person name="Kogure K."/>
        </authorList>
    </citation>
    <scope>NUCLEOTIDE SEQUENCE [LARGE SCALE GENOMIC DNA]</scope>
    <source>
        <strain evidence="2 3">SG-29</strain>
    </source>
</reference>
<dbReference type="GO" id="GO:0032259">
    <property type="term" value="P:methylation"/>
    <property type="evidence" value="ECO:0007669"/>
    <property type="project" value="UniProtKB-KW"/>
</dbReference>
<dbReference type="EMBL" id="MQWB01000001">
    <property type="protein sequence ID" value="OZC04719.1"/>
    <property type="molecule type" value="Genomic_DNA"/>
</dbReference>
<dbReference type="InterPro" id="IPR041698">
    <property type="entry name" value="Methyltransf_25"/>
</dbReference>
<evidence type="ECO:0000313" key="3">
    <source>
        <dbReference type="Proteomes" id="UP000216446"/>
    </source>
</evidence>
<gene>
    <name evidence="2" type="ORF">BSZ36_12320</name>
</gene>
<comment type="caution">
    <text evidence="2">The sequence shown here is derived from an EMBL/GenBank/DDBJ whole genome shotgun (WGS) entry which is preliminary data.</text>
</comment>